<dbReference type="EMBL" id="ABJB010155711">
    <property type="status" value="NOT_ANNOTATED_CDS"/>
    <property type="molecule type" value="Genomic_DNA"/>
</dbReference>
<dbReference type="Proteomes" id="UP000001555">
    <property type="component" value="Unassembled WGS sequence"/>
</dbReference>
<reference evidence="1 3" key="1">
    <citation type="submission" date="2008-03" db="EMBL/GenBank/DDBJ databases">
        <title>Annotation of Ixodes scapularis.</title>
        <authorList>
            <consortium name="Ixodes scapularis Genome Project Consortium"/>
            <person name="Caler E."/>
            <person name="Hannick L.I."/>
            <person name="Bidwell S."/>
            <person name="Joardar V."/>
            <person name="Thiagarajan M."/>
            <person name="Amedeo P."/>
            <person name="Galinsky K.J."/>
            <person name="Schobel S."/>
            <person name="Inman J."/>
            <person name="Hostetler J."/>
            <person name="Miller J."/>
            <person name="Hammond M."/>
            <person name="Megy K."/>
            <person name="Lawson D."/>
            <person name="Kodira C."/>
            <person name="Sutton G."/>
            <person name="Meyer J."/>
            <person name="Hill C.A."/>
            <person name="Birren B."/>
            <person name="Nene V."/>
            <person name="Collins F."/>
            <person name="Alarcon-Chaidez F."/>
            <person name="Wikel S."/>
            <person name="Strausberg R."/>
        </authorList>
    </citation>
    <scope>NUCLEOTIDE SEQUENCE [LARGE SCALE GENOMIC DNA]</scope>
    <source>
        <strain evidence="3">Wikel</strain>
        <strain evidence="1">Wikel colony</strain>
    </source>
</reference>
<evidence type="ECO:0008006" key="4">
    <source>
        <dbReference type="Google" id="ProtNLM"/>
    </source>
</evidence>
<dbReference type="SUPFAM" id="SSF53474">
    <property type="entry name" value="alpha/beta-Hydrolases"/>
    <property type="match status" value="1"/>
</dbReference>
<evidence type="ECO:0000313" key="1">
    <source>
        <dbReference type="EMBL" id="EEC00983.1"/>
    </source>
</evidence>
<dbReference type="VEuPathDB" id="VectorBase:ISCI000448"/>
<evidence type="ECO:0000313" key="3">
    <source>
        <dbReference type="Proteomes" id="UP000001555"/>
    </source>
</evidence>
<accession>B7P311</accession>
<dbReference type="InterPro" id="IPR029058">
    <property type="entry name" value="AB_hydrolase_fold"/>
</dbReference>
<dbReference type="STRING" id="6945.B7P311"/>
<dbReference type="InParanoid" id="B7P311"/>
<evidence type="ECO:0000313" key="2">
    <source>
        <dbReference type="EnsemblMetazoa" id="ISCW000448-PA"/>
    </source>
</evidence>
<proteinExistence type="predicted"/>
<dbReference type="PaxDb" id="6945-B7P311"/>
<feature type="non-terminal residue" evidence="1">
    <location>
        <position position="1"/>
    </location>
</feature>
<dbReference type="Gene3D" id="3.40.50.1820">
    <property type="entry name" value="alpha/beta hydrolase"/>
    <property type="match status" value="1"/>
</dbReference>
<dbReference type="EMBL" id="ABJB010832552">
    <property type="status" value="NOT_ANNOTATED_CDS"/>
    <property type="molecule type" value="Genomic_DNA"/>
</dbReference>
<dbReference type="PANTHER" id="PTHR11005">
    <property type="entry name" value="LYSOSOMAL ACID LIPASE-RELATED"/>
    <property type="match status" value="1"/>
</dbReference>
<sequence>SRLSVYFSHDPAGSSINDALHLAQLVRCNCFEKFDYGITKNIAKYGKVIPPGYTLSRVEVPVAIYWSKGDWFAVEQDVAHLRQELANVVEYYKVPEEQFTHIDFGWGINAEPILYRKMMSVMEDFRT</sequence>
<dbReference type="FunFam" id="3.40.50.1820:FF:000900">
    <property type="entry name" value="Yolk polypeptide 2, putative"/>
    <property type="match status" value="1"/>
</dbReference>
<dbReference type="HOGENOM" id="CLU_010974_4_2_1"/>
<dbReference type="EMBL" id="DS625645">
    <property type="protein sequence ID" value="EEC00983.1"/>
    <property type="molecule type" value="Genomic_DNA"/>
</dbReference>
<dbReference type="VEuPathDB" id="VectorBase:ISCW000448"/>
<dbReference type="AlphaFoldDB" id="B7P311"/>
<dbReference type="VEuPathDB" id="VectorBase:ISCP_007009"/>
<dbReference type="OrthoDB" id="6434424at2759"/>
<name>B7P311_IXOSC</name>
<dbReference type="EnsemblMetazoa" id="ISCW000448-RA">
    <property type="protein sequence ID" value="ISCW000448-PA"/>
    <property type="gene ID" value="ISCW000448"/>
</dbReference>
<protein>
    <recommendedName>
        <fullName evidence="4">Lipase</fullName>
    </recommendedName>
</protein>
<keyword evidence="3" id="KW-1185">Reference proteome</keyword>
<gene>
    <name evidence="1" type="ORF">IscW_ISCW000448</name>
</gene>
<reference evidence="2" key="2">
    <citation type="submission" date="2020-05" db="UniProtKB">
        <authorList>
            <consortium name="EnsemblMetazoa"/>
        </authorList>
    </citation>
    <scope>IDENTIFICATION</scope>
    <source>
        <strain evidence="2">wikel</strain>
    </source>
</reference>
<organism>
    <name type="scientific">Ixodes scapularis</name>
    <name type="common">Black-legged tick</name>
    <name type="synonym">Deer tick</name>
    <dbReference type="NCBI Taxonomy" id="6945"/>
    <lineage>
        <taxon>Eukaryota</taxon>
        <taxon>Metazoa</taxon>
        <taxon>Ecdysozoa</taxon>
        <taxon>Arthropoda</taxon>
        <taxon>Chelicerata</taxon>
        <taxon>Arachnida</taxon>
        <taxon>Acari</taxon>
        <taxon>Parasitiformes</taxon>
        <taxon>Ixodida</taxon>
        <taxon>Ixodoidea</taxon>
        <taxon>Ixodidae</taxon>
        <taxon>Ixodinae</taxon>
        <taxon>Ixodes</taxon>
    </lineage>
</organism>